<comment type="caution">
    <text evidence="1">The sequence shown here is derived from an EMBL/GenBank/DDBJ whole genome shotgun (WGS) entry which is preliminary data.</text>
</comment>
<dbReference type="InterPro" id="IPR031664">
    <property type="entry name" value="DUF5085"/>
</dbReference>
<sequence length="140" mass="16937">MLGHQIAHRNVVSKYYHFKPEDLEMAIEDFTTILEKTIIILQGDMFFSILSDPTAEEMVVEIFLPIEEDSLKVEIKEKMLFRSYFTITPMVMTRVTEDFNEQSQVKYWELVDYLNRNELEQRTPVFVEYKKHIPEKYMWR</sequence>
<keyword evidence="2" id="KW-1185">Reference proteome</keyword>
<reference evidence="1 2" key="1">
    <citation type="journal article" date="2014" name="Genome Announc.">
        <title>Draft Genome Sequence of the Boron-Tolerant and Moderately Halotolerant Bacterium Gracilibacillus boraciitolerans JCM 21714T.</title>
        <authorList>
            <person name="Ahmed I."/>
            <person name="Oshima K."/>
            <person name="Suda W."/>
            <person name="Kitamura K."/>
            <person name="Iida T."/>
            <person name="Ohmori Y."/>
            <person name="Fujiwara T."/>
            <person name="Hattori M."/>
            <person name="Ohkuma M."/>
        </authorList>
    </citation>
    <scope>NUCLEOTIDE SEQUENCE [LARGE SCALE GENOMIC DNA]</scope>
    <source>
        <strain evidence="1 2">JCM 21714</strain>
    </source>
</reference>
<proteinExistence type="predicted"/>
<protein>
    <submittedName>
        <fullName evidence="1">Uncharacterized protein</fullName>
    </submittedName>
</protein>
<evidence type="ECO:0000313" key="2">
    <source>
        <dbReference type="Proteomes" id="UP000019102"/>
    </source>
</evidence>
<dbReference type="Pfam" id="PF16895">
    <property type="entry name" value="DUF5085"/>
    <property type="match status" value="1"/>
</dbReference>
<evidence type="ECO:0000313" key="1">
    <source>
        <dbReference type="EMBL" id="GAE95508.1"/>
    </source>
</evidence>
<dbReference type="RefSeq" id="WP_235183037.1">
    <property type="nucleotide sequence ID" value="NZ_BAVS01000082.1"/>
</dbReference>
<organism evidence="1 2">
    <name type="scientific">Gracilibacillus boraciitolerans JCM 21714</name>
    <dbReference type="NCBI Taxonomy" id="1298598"/>
    <lineage>
        <taxon>Bacteria</taxon>
        <taxon>Bacillati</taxon>
        <taxon>Bacillota</taxon>
        <taxon>Bacilli</taxon>
        <taxon>Bacillales</taxon>
        <taxon>Bacillaceae</taxon>
        <taxon>Gracilibacillus</taxon>
    </lineage>
</organism>
<dbReference type="EMBL" id="BAVS01000082">
    <property type="protein sequence ID" value="GAE95508.1"/>
    <property type="molecule type" value="Genomic_DNA"/>
</dbReference>
<gene>
    <name evidence="1" type="ORF">JCM21714_4786</name>
</gene>
<dbReference type="AlphaFoldDB" id="W4VQZ8"/>
<name>W4VQZ8_9BACI</name>
<dbReference type="Proteomes" id="UP000019102">
    <property type="component" value="Unassembled WGS sequence"/>
</dbReference>
<dbReference type="eggNOG" id="ENOG5032D56">
    <property type="taxonomic scope" value="Bacteria"/>
</dbReference>
<accession>W4VQZ8</accession>